<dbReference type="InterPro" id="IPR043502">
    <property type="entry name" value="DNA/RNA_pol_sf"/>
</dbReference>
<dbReference type="EMBL" id="LRGB01003067">
    <property type="protein sequence ID" value="KZS04767.1"/>
    <property type="molecule type" value="Genomic_DNA"/>
</dbReference>
<dbReference type="Gene3D" id="3.10.10.10">
    <property type="entry name" value="HIV Type 1 Reverse Transcriptase, subunit A, domain 1"/>
    <property type="match status" value="1"/>
</dbReference>
<protein>
    <recommendedName>
        <fullName evidence="7">Reverse transcriptase RNase H-like domain-containing protein</fullName>
    </recommendedName>
</protein>
<organism evidence="8 9">
    <name type="scientific">Daphnia magna</name>
    <dbReference type="NCBI Taxonomy" id="35525"/>
    <lineage>
        <taxon>Eukaryota</taxon>
        <taxon>Metazoa</taxon>
        <taxon>Ecdysozoa</taxon>
        <taxon>Arthropoda</taxon>
        <taxon>Crustacea</taxon>
        <taxon>Branchiopoda</taxon>
        <taxon>Diplostraca</taxon>
        <taxon>Cladocera</taxon>
        <taxon>Anomopoda</taxon>
        <taxon>Daphniidae</taxon>
        <taxon>Daphnia</taxon>
    </lineage>
</organism>
<accession>A0A164M680</accession>
<dbReference type="Proteomes" id="UP000076858">
    <property type="component" value="Unassembled WGS sequence"/>
</dbReference>
<comment type="caution">
    <text evidence="8">The sequence shown here is derived from an EMBL/GenBank/DDBJ whole genome shotgun (WGS) entry which is preliminary data.</text>
</comment>
<keyword evidence="6" id="KW-0695">RNA-directed DNA polymerase</keyword>
<evidence type="ECO:0000256" key="5">
    <source>
        <dbReference type="ARBA" id="ARBA00022801"/>
    </source>
</evidence>
<gene>
    <name evidence="8" type="ORF">APZ42_032215</name>
</gene>
<evidence type="ECO:0000256" key="4">
    <source>
        <dbReference type="ARBA" id="ARBA00022759"/>
    </source>
</evidence>
<sequence length="607" mass="68646">MTDDLLDIIAATSGFPLGETNTRVALMRRRPYPRTMLAEDPPVLIQTYGDLTTMEWDNTVKPPVWRPYRAGTRWIYSTTSINFMMQNIPDYLTIPQHQDMIENQRIRLAYSTDATLGVTTTAGGQAVFRGRVWYRPTWGNNLTAAGVGHFISVAVGGVARRAPARYIEWMKAGIVYLWYTLLFAGTSNARKFGKFVTQCGLTNMDCPWPSDVGVLSAMFSKMTAGMTRADFTALFAHMTNQGTIEVLGLKNMVAQAPFHGMTAIMMLIGAMKDCRDFKWGHIHVMWPLECAAFMQLIAALENPQTHRLNPWGGFGTMAEKNVIRSTQFKRLAQFGYDLQTRFMGKIGIDAGHAHRIDTGDACPVSARPRRISMYEPQIITEQVRSMLSKGIIEPSNSPWSANVVLIKKKDDSSTPRRSMPVLNHVKEKVERPIIFISRRTYKAEMNYHSNALECLALVWALDKLKPYVYGRNFTVFTDNSALKWLYSKKDIDGKYARWILALQEFQIQIKHIKGHLNVVADALSRFPVGDPEETDLPEAMCCAVVGSFHSPEEIALLQHDDKATRLIRMQLREDGAAANESYALKKDVLYRKNRQAERKLLLVVPSF</sequence>
<keyword evidence="2" id="KW-0548">Nucleotidyltransferase</keyword>
<keyword evidence="4" id="KW-0255">Endonuclease</keyword>
<evidence type="ECO:0000256" key="2">
    <source>
        <dbReference type="ARBA" id="ARBA00022695"/>
    </source>
</evidence>
<dbReference type="InterPro" id="IPR050951">
    <property type="entry name" value="Retrovirus_Pol_polyprotein"/>
</dbReference>
<feature type="domain" description="Reverse transcriptase RNase H-like" evidence="7">
    <location>
        <begin position="422"/>
        <end position="505"/>
    </location>
</feature>
<dbReference type="PANTHER" id="PTHR37984">
    <property type="entry name" value="PROTEIN CBG26694"/>
    <property type="match status" value="1"/>
</dbReference>
<dbReference type="Pfam" id="PF17917">
    <property type="entry name" value="RT_RNaseH"/>
    <property type="match status" value="1"/>
</dbReference>
<dbReference type="SUPFAM" id="SSF56672">
    <property type="entry name" value="DNA/RNA polymerases"/>
    <property type="match status" value="1"/>
</dbReference>
<evidence type="ECO:0000259" key="7">
    <source>
        <dbReference type="Pfam" id="PF17917"/>
    </source>
</evidence>
<dbReference type="CDD" id="cd09274">
    <property type="entry name" value="RNase_HI_RT_Ty3"/>
    <property type="match status" value="1"/>
</dbReference>
<evidence type="ECO:0000256" key="3">
    <source>
        <dbReference type="ARBA" id="ARBA00022722"/>
    </source>
</evidence>
<evidence type="ECO:0000313" key="9">
    <source>
        <dbReference type="Proteomes" id="UP000076858"/>
    </source>
</evidence>
<proteinExistence type="predicted"/>
<evidence type="ECO:0000313" key="8">
    <source>
        <dbReference type="EMBL" id="KZS04767.1"/>
    </source>
</evidence>
<keyword evidence="1" id="KW-0808">Transferase</keyword>
<dbReference type="AlphaFoldDB" id="A0A164M680"/>
<keyword evidence="9" id="KW-1185">Reference proteome</keyword>
<keyword evidence="5" id="KW-0378">Hydrolase</keyword>
<evidence type="ECO:0000256" key="6">
    <source>
        <dbReference type="ARBA" id="ARBA00022918"/>
    </source>
</evidence>
<dbReference type="PANTHER" id="PTHR37984:SF5">
    <property type="entry name" value="PROTEIN NYNRIN-LIKE"/>
    <property type="match status" value="1"/>
</dbReference>
<dbReference type="GO" id="GO:0003964">
    <property type="term" value="F:RNA-directed DNA polymerase activity"/>
    <property type="evidence" value="ECO:0007669"/>
    <property type="project" value="UniProtKB-KW"/>
</dbReference>
<dbReference type="InterPro" id="IPR041373">
    <property type="entry name" value="RT_RNaseH"/>
</dbReference>
<evidence type="ECO:0000256" key="1">
    <source>
        <dbReference type="ARBA" id="ARBA00022679"/>
    </source>
</evidence>
<dbReference type="GO" id="GO:0016787">
    <property type="term" value="F:hydrolase activity"/>
    <property type="evidence" value="ECO:0007669"/>
    <property type="project" value="UniProtKB-KW"/>
</dbReference>
<keyword evidence="3" id="KW-0540">Nuclease</keyword>
<reference evidence="8 9" key="1">
    <citation type="submission" date="2016-03" db="EMBL/GenBank/DDBJ databases">
        <title>EvidentialGene: Evidence-directed Construction of Genes on Genomes.</title>
        <authorList>
            <person name="Gilbert D.G."/>
            <person name="Choi J.-H."/>
            <person name="Mockaitis K."/>
            <person name="Colbourne J."/>
            <person name="Pfrender M."/>
        </authorList>
    </citation>
    <scope>NUCLEOTIDE SEQUENCE [LARGE SCALE GENOMIC DNA]</scope>
    <source>
        <strain evidence="8 9">Xinb3</strain>
        <tissue evidence="8">Complete organism</tissue>
    </source>
</reference>
<feature type="non-terminal residue" evidence="8">
    <location>
        <position position="607"/>
    </location>
</feature>
<name>A0A164M680_9CRUS</name>
<dbReference type="GO" id="GO:0004519">
    <property type="term" value="F:endonuclease activity"/>
    <property type="evidence" value="ECO:0007669"/>
    <property type="project" value="UniProtKB-KW"/>
</dbReference>